<accession>A0ACC3MDX3</accession>
<proteinExistence type="predicted"/>
<keyword evidence="1" id="KW-0808">Transferase</keyword>
<name>A0ACC3MDX3_9PEZI</name>
<dbReference type="Proteomes" id="UP001281147">
    <property type="component" value="Unassembled WGS sequence"/>
</dbReference>
<sequence>MEQSRGHKRKISFADLEATFRRAGPIQHGQPQPQAQPQQAQPAMSAQQMEQVRLEQTRRADLARRQSRKPTDKEVPDEVADVVVGDGVDRYKKLRDVERRLDAVMMRKRLDISDNLQRQYTRREGILRVWVSNTADGQPWQVAEEGGVGFGEDGTFDFGENSQATFRVKIEGRLLPDSTFEKDSMDEEKVEAKTRRPRLSHFFKSITIDFDRNPALQPDGYSSIEWRKPMPGSQNYDPNGSEVSFDTLEFERKSDENINVTINLVRDVKTERFKLSPLLAEILDTEEEDRAGAVQGIWEYCRAMGLQEDEDRRSIVCDEPLRRLFQKDSVYFPHVPDLLFQHLHPLPPIQLSYTIRVDPPYINGSTSDPSFPPSASTVYDIRVPLPNPVIADLTKFHTSRTHITDLQNLIRTDDDLALLVQKIHQTNAKRKFYDNLAKDPASFVKRWFSSQMRDQDVIFAESTRGGGEDGPGEMFRRGGKEGLWDTRQAHESVGLWLARNTKAP</sequence>
<protein>
    <submittedName>
        <fullName evidence="1">SWI/SNF and RSC complex subunit Ssr3</fullName>
        <ecNumber evidence="1">2.7.11.1</ecNumber>
    </submittedName>
</protein>
<dbReference type="EMBL" id="JAUTXU010000341">
    <property type="protein sequence ID" value="KAK3684506.1"/>
    <property type="molecule type" value="Genomic_DNA"/>
</dbReference>
<evidence type="ECO:0000313" key="2">
    <source>
        <dbReference type="Proteomes" id="UP001281147"/>
    </source>
</evidence>
<dbReference type="EC" id="2.7.11.1" evidence="1"/>
<keyword evidence="2" id="KW-1185">Reference proteome</keyword>
<comment type="caution">
    <text evidence="1">The sequence shown here is derived from an EMBL/GenBank/DDBJ whole genome shotgun (WGS) entry which is preliminary data.</text>
</comment>
<gene>
    <name evidence="1" type="primary">ssr3_2</name>
    <name evidence="1" type="ORF">LTR37_020218</name>
</gene>
<reference evidence="1" key="1">
    <citation type="submission" date="2023-07" db="EMBL/GenBank/DDBJ databases">
        <title>Black Yeasts Isolated from many extreme environments.</title>
        <authorList>
            <person name="Coleine C."/>
            <person name="Stajich J.E."/>
            <person name="Selbmann L."/>
        </authorList>
    </citation>
    <scope>NUCLEOTIDE SEQUENCE</scope>
    <source>
        <strain evidence="1">CCFEE 5714</strain>
    </source>
</reference>
<evidence type="ECO:0000313" key="1">
    <source>
        <dbReference type="EMBL" id="KAK3684506.1"/>
    </source>
</evidence>
<organism evidence="1 2">
    <name type="scientific">Vermiconidia calcicola</name>
    <dbReference type="NCBI Taxonomy" id="1690605"/>
    <lineage>
        <taxon>Eukaryota</taxon>
        <taxon>Fungi</taxon>
        <taxon>Dikarya</taxon>
        <taxon>Ascomycota</taxon>
        <taxon>Pezizomycotina</taxon>
        <taxon>Dothideomycetes</taxon>
        <taxon>Dothideomycetidae</taxon>
        <taxon>Mycosphaerellales</taxon>
        <taxon>Extremaceae</taxon>
        <taxon>Vermiconidia</taxon>
    </lineage>
</organism>